<dbReference type="FunFam" id="2.130.10.10:FF:000185">
    <property type="entry name" value="TBC1 domain family member 31 isoform X1"/>
    <property type="match status" value="1"/>
</dbReference>
<keyword evidence="6" id="KW-0677">Repeat</keyword>
<comment type="function">
    <text evidence="11">Molecular adapter which is involved in cilium biogenesis. Part of a functional complex including OFD1 a centriolar protein involved in cilium assembly. Could regulate the cAMP-dependent phosphorylation of OFD1, and its subsequent ubiquitination by PJA2 which ultimately leads to its proteasomal degradation.</text>
</comment>
<evidence type="ECO:0000313" key="15">
    <source>
        <dbReference type="Proteomes" id="UP000749559"/>
    </source>
</evidence>
<keyword evidence="4" id="KW-0963">Cytoplasm</keyword>
<dbReference type="SUPFAM" id="SSF47923">
    <property type="entry name" value="Ypt/Rab-GAP domain of gyp1p"/>
    <property type="match status" value="1"/>
</dbReference>
<dbReference type="AlphaFoldDB" id="A0A8J1Y813"/>
<evidence type="ECO:0000256" key="3">
    <source>
        <dbReference type="ARBA" id="ARBA00014199"/>
    </source>
</evidence>
<evidence type="ECO:0000256" key="9">
    <source>
        <dbReference type="ARBA" id="ARBA00023212"/>
    </source>
</evidence>
<dbReference type="GO" id="GO:0060271">
    <property type="term" value="P:cilium assembly"/>
    <property type="evidence" value="ECO:0007669"/>
    <property type="project" value="UniProtKB-ARBA"/>
</dbReference>
<dbReference type="Gene3D" id="2.130.10.10">
    <property type="entry name" value="YVTN repeat-like/Quinoprotein amine dehydrogenase"/>
    <property type="match status" value="2"/>
</dbReference>
<evidence type="ECO:0000256" key="10">
    <source>
        <dbReference type="ARBA" id="ARBA00023273"/>
    </source>
</evidence>
<evidence type="ECO:0000256" key="6">
    <source>
        <dbReference type="ARBA" id="ARBA00022737"/>
    </source>
</evidence>
<dbReference type="Gene3D" id="1.10.472.80">
    <property type="entry name" value="Ypt/Rab-GAP domain of gyp1p, domain 3"/>
    <property type="match status" value="1"/>
</dbReference>
<feature type="region of interest" description="Disordered" evidence="13">
    <location>
        <begin position="859"/>
        <end position="888"/>
    </location>
</feature>
<evidence type="ECO:0000256" key="8">
    <source>
        <dbReference type="ARBA" id="ARBA00023054"/>
    </source>
</evidence>
<dbReference type="SUPFAM" id="SSF50998">
    <property type="entry name" value="Quinoprotein alcohol dehydrogenase-like"/>
    <property type="match status" value="1"/>
</dbReference>
<dbReference type="InterPro" id="IPR001680">
    <property type="entry name" value="WD40_rpt"/>
</dbReference>
<evidence type="ECO:0000256" key="2">
    <source>
        <dbReference type="ARBA" id="ARBA00004607"/>
    </source>
</evidence>
<evidence type="ECO:0000256" key="5">
    <source>
        <dbReference type="ARBA" id="ARBA00022574"/>
    </source>
</evidence>
<comment type="subcellular location">
    <subcellularLocation>
        <location evidence="1">Cytoplasm</location>
        <location evidence="1">Cytoskeleton</location>
        <location evidence="1">Cilium basal body</location>
    </subcellularLocation>
    <subcellularLocation>
        <location evidence="2">Cytoplasm</location>
        <location evidence="2">Cytoskeleton</location>
        <location evidence="2">Microtubule organizing center</location>
        <location evidence="2">Centrosome</location>
        <location evidence="2">Centriolar satellite</location>
    </subcellularLocation>
</comment>
<evidence type="ECO:0000256" key="11">
    <source>
        <dbReference type="ARBA" id="ARBA00034464"/>
    </source>
</evidence>
<proteinExistence type="predicted"/>
<evidence type="ECO:0000256" key="4">
    <source>
        <dbReference type="ARBA" id="ARBA00022490"/>
    </source>
</evidence>
<dbReference type="InterPro" id="IPR035969">
    <property type="entry name" value="Rab-GAP_TBC_sf"/>
</dbReference>
<feature type="compositionally biased region" description="Basic and acidic residues" evidence="13">
    <location>
        <begin position="859"/>
        <end position="885"/>
    </location>
</feature>
<dbReference type="Pfam" id="PF00566">
    <property type="entry name" value="RabGAP-TBC"/>
    <property type="match status" value="1"/>
</dbReference>
<evidence type="ECO:0000256" key="1">
    <source>
        <dbReference type="ARBA" id="ARBA00004120"/>
    </source>
</evidence>
<dbReference type="PROSITE" id="PS50086">
    <property type="entry name" value="TBC_RABGAP"/>
    <property type="match status" value="1"/>
</dbReference>
<feature type="coiled-coil region" evidence="12">
    <location>
        <begin position="724"/>
        <end position="832"/>
    </location>
</feature>
<dbReference type="InterPro" id="IPR011047">
    <property type="entry name" value="Quinoprotein_ADH-like_sf"/>
</dbReference>
<dbReference type="EMBL" id="CAIIXF020000003">
    <property type="protein sequence ID" value="CAH1780305.1"/>
    <property type="molecule type" value="Genomic_DNA"/>
</dbReference>
<evidence type="ECO:0000313" key="14">
    <source>
        <dbReference type="EMBL" id="CAH1780305.1"/>
    </source>
</evidence>
<feature type="compositionally biased region" description="Basic residues" evidence="13">
    <location>
        <begin position="380"/>
        <end position="389"/>
    </location>
</feature>
<dbReference type="SMART" id="SM00320">
    <property type="entry name" value="WD40"/>
    <property type="match status" value="6"/>
</dbReference>
<keyword evidence="9" id="KW-0206">Cytoskeleton</keyword>
<dbReference type="InterPro" id="IPR051570">
    <property type="entry name" value="TBC1_cilium_biogenesis"/>
</dbReference>
<dbReference type="Proteomes" id="UP000749559">
    <property type="component" value="Unassembled WGS sequence"/>
</dbReference>
<dbReference type="FunFam" id="1.10.472.80:FF:000022">
    <property type="entry name" value="TBC1 domain family, member 31"/>
    <property type="match status" value="1"/>
</dbReference>
<name>A0A8J1Y813_OWEFU</name>
<sequence>MQVSLDVHGKESGKIWHRKPTPGSCDGHVCTICNLMSSAISLPSRKIRFLQAAFDATGDSFIAADYQGNIFVFDLDRNRFAQVQRIGTPCTAIAFNLRRKTEYLVALADCTIKCFDTDTKELVAWMKGHSSPIHTISVHASGRYAITCSADTAQLWDLDTFLRKRKLSIKENVGITKVFFLPLSNTIITCFKDDSIFAWESDTLVCKYQLPIPDEEETPHYKDFSVSRDGRILVAGSRSRFLHLWTLDTKTLHKVVQLPTKVKVVKQLEFLADSFDGGASQVLCVLAQDGILRAVSISTCKLLFDLGSIENRINSFILGPTGRHIVSVHEDGDMKVWSVAALTQQLNQPPPPMVRVIESNKMADSADQSAVARSLTKVPTGRRSKRKTGQSKSDGSIGEGLNKDKLFSILRGYGEYPAKYRGFIWRCLLKLPENHTAYAALVDKGTHSMYANIHQQYPIKSRKLLRILQRTLSCIAHWSPIFGETQFLPLMAFPFVKLFQNNQLVCFEIIASILVNWCQHWFEFFPNPPINMLAMVENLLGHHDKHLLQHFVKYGVTSQIYAWPLLETVMSEVLTKDEWLMVWDNIFSNPPGYMLLLIVAYCICNRGPLMNCTELDDFKYFFHHRNAVDVREVIEEAYRLQKGTPNDVNPEVKLEDFQSLTKGQYPVFNKFPKFIVDYQVREREKIQKEEEEYLRQRQLTLELHREAEKHRREEGNWQRQQEILQQAEERRKHILAEEEQKLQDQRTRMQALNREVQLKELELLDATRRKAMHQQTKQAQKQLRNLDEEILKKVAMRDVETEAAVTDAEVKNLELQLQKKCLEQELLRKQEQSILKHNMTTDAHRKVREFEDKLLKETVKEESKRNRNDRKTAVERLARSQHEQQDSELASQLQRRHLADDLDAAQRIKQMEEMQSFNQTIEQEINDLMGDLENIQDTISPAKFNNKIKDRVKDQIGTSESNKCLNDSPSDTSVQFSLDRGRHRMDTREQDLMADVRRLREKLAHDSRMMRPPLVGQ</sequence>
<gene>
    <name evidence="14" type="ORF">OFUS_LOCUS7012</name>
</gene>
<evidence type="ECO:0000256" key="7">
    <source>
        <dbReference type="ARBA" id="ARBA00022794"/>
    </source>
</evidence>
<dbReference type="Pfam" id="PF00400">
    <property type="entry name" value="WD40"/>
    <property type="match status" value="1"/>
</dbReference>
<keyword evidence="7" id="KW-0970">Cilium biogenesis/degradation</keyword>
<protein>
    <recommendedName>
        <fullName evidence="3">TBC1 domain family member 31</fullName>
    </recommendedName>
</protein>
<comment type="caution">
    <text evidence="14">The sequence shown here is derived from an EMBL/GenBank/DDBJ whole genome shotgun (WGS) entry which is preliminary data.</text>
</comment>
<dbReference type="GO" id="GO:0060090">
    <property type="term" value="F:molecular adaptor activity"/>
    <property type="evidence" value="ECO:0007669"/>
    <property type="project" value="UniProtKB-ARBA"/>
</dbReference>
<organism evidence="14 15">
    <name type="scientific">Owenia fusiformis</name>
    <name type="common">Polychaete worm</name>
    <dbReference type="NCBI Taxonomy" id="6347"/>
    <lineage>
        <taxon>Eukaryota</taxon>
        <taxon>Metazoa</taxon>
        <taxon>Spiralia</taxon>
        <taxon>Lophotrochozoa</taxon>
        <taxon>Annelida</taxon>
        <taxon>Polychaeta</taxon>
        <taxon>Sedentaria</taxon>
        <taxon>Canalipalpata</taxon>
        <taxon>Sabellida</taxon>
        <taxon>Oweniida</taxon>
        <taxon>Oweniidae</taxon>
        <taxon>Owenia</taxon>
    </lineage>
</organism>
<keyword evidence="10" id="KW-0966">Cell projection</keyword>
<dbReference type="PANTHER" id="PTHR19853">
    <property type="entry name" value="WD REPEAT CONTAINING PROTEIN 3 WDR3"/>
    <property type="match status" value="1"/>
</dbReference>
<dbReference type="InterPro" id="IPR000195">
    <property type="entry name" value="Rab-GAP-TBC_dom"/>
</dbReference>
<dbReference type="GO" id="GO:0036064">
    <property type="term" value="C:ciliary basal body"/>
    <property type="evidence" value="ECO:0007669"/>
    <property type="project" value="TreeGrafter"/>
</dbReference>
<evidence type="ECO:0000256" key="13">
    <source>
        <dbReference type="SAM" id="MobiDB-lite"/>
    </source>
</evidence>
<accession>A0A8J1Y813</accession>
<keyword evidence="5" id="KW-0853">WD repeat</keyword>
<dbReference type="PANTHER" id="PTHR19853:SF1">
    <property type="entry name" value="TBC1 DOMAIN FAMILY MEMBER 31"/>
    <property type="match status" value="1"/>
</dbReference>
<keyword evidence="8 12" id="KW-0175">Coiled coil</keyword>
<keyword evidence="15" id="KW-1185">Reference proteome</keyword>
<reference evidence="14" key="1">
    <citation type="submission" date="2022-03" db="EMBL/GenBank/DDBJ databases">
        <authorList>
            <person name="Martin C."/>
        </authorList>
    </citation>
    <scope>NUCLEOTIDE SEQUENCE</scope>
</reference>
<feature type="region of interest" description="Disordered" evidence="13">
    <location>
        <begin position="365"/>
        <end position="397"/>
    </location>
</feature>
<dbReference type="GO" id="GO:0034451">
    <property type="term" value="C:centriolar satellite"/>
    <property type="evidence" value="ECO:0007669"/>
    <property type="project" value="UniProtKB-SubCell"/>
</dbReference>
<evidence type="ECO:0000256" key="12">
    <source>
        <dbReference type="SAM" id="Coils"/>
    </source>
</evidence>
<dbReference type="InterPro" id="IPR015943">
    <property type="entry name" value="WD40/YVTN_repeat-like_dom_sf"/>
</dbReference>
<dbReference type="OrthoDB" id="5578278at2759"/>